<evidence type="ECO:0000313" key="2">
    <source>
        <dbReference type="EnsemblPlants" id="cds.evm.model.01.2610"/>
    </source>
</evidence>
<reference evidence="2" key="2">
    <citation type="submission" date="2021-03" db="UniProtKB">
        <authorList>
            <consortium name="EnsemblPlants"/>
        </authorList>
    </citation>
    <scope>IDENTIFICATION</scope>
</reference>
<name>A0A803NLV5_CANSA</name>
<reference evidence="2" key="1">
    <citation type="submission" date="2018-11" db="EMBL/GenBank/DDBJ databases">
        <authorList>
            <person name="Grassa J C."/>
        </authorList>
    </citation>
    <scope>NUCLEOTIDE SEQUENCE [LARGE SCALE GENOMIC DNA]</scope>
</reference>
<sequence>MKRLARLELTRGTIGVRERFPGKASERIKRNDSWTRKVARGDGFWKLHPSMRNPDNDTVHGSARTHPRARFLPNGLGREYFVKKRPLCNMCPRSYKGPHQPFYTAR</sequence>
<protein>
    <submittedName>
        <fullName evidence="2">Uncharacterized protein</fullName>
    </submittedName>
</protein>
<dbReference type="Proteomes" id="UP000596661">
    <property type="component" value="Chromosome 1"/>
</dbReference>
<feature type="region of interest" description="Disordered" evidence="1">
    <location>
        <begin position="45"/>
        <end position="69"/>
    </location>
</feature>
<proteinExistence type="predicted"/>
<dbReference type="Gramene" id="evm.model.01.2610">
    <property type="protein sequence ID" value="cds.evm.model.01.2610"/>
    <property type="gene ID" value="evm.TU.01.2610"/>
</dbReference>
<keyword evidence="3" id="KW-1185">Reference proteome</keyword>
<accession>A0A803NLV5</accession>
<dbReference type="AlphaFoldDB" id="A0A803NLV5"/>
<dbReference type="EnsemblPlants" id="evm.model.01.2610">
    <property type="protein sequence ID" value="cds.evm.model.01.2610"/>
    <property type="gene ID" value="evm.TU.01.2610"/>
</dbReference>
<evidence type="ECO:0000313" key="3">
    <source>
        <dbReference type="Proteomes" id="UP000596661"/>
    </source>
</evidence>
<evidence type="ECO:0000256" key="1">
    <source>
        <dbReference type="SAM" id="MobiDB-lite"/>
    </source>
</evidence>
<organism evidence="2 3">
    <name type="scientific">Cannabis sativa</name>
    <name type="common">Hemp</name>
    <name type="synonym">Marijuana</name>
    <dbReference type="NCBI Taxonomy" id="3483"/>
    <lineage>
        <taxon>Eukaryota</taxon>
        <taxon>Viridiplantae</taxon>
        <taxon>Streptophyta</taxon>
        <taxon>Embryophyta</taxon>
        <taxon>Tracheophyta</taxon>
        <taxon>Spermatophyta</taxon>
        <taxon>Magnoliopsida</taxon>
        <taxon>eudicotyledons</taxon>
        <taxon>Gunneridae</taxon>
        <taxon>Pentapetalae</taxon>
        <taxon>rosids</taxon>
        <taxon>fabids</taxon>
        <taxon>Rosales</taxon>
        <taxon>Cannabaceae</taxon>
        <taxon>Cannabis</taxon>
    </lineage>
</organism>
<dbReference type="EMBL" id="UZAU01000077">
    <property type="status" value="NOT_ANNOTATED_CDS"/>
    <property type="molecule type" value="Genomic_DNA"/>
</dbReference>